<name>A0A2H0KBY2_9BACT</name>
<dbReference type="PANTHER" id="PTHR30511">
    <property type="entry name" value="ALANINE RACEMASE"/>
    <property type="match status" value="1"/>
</dbReference>
<dbReference type="SMART" id="SM01005">
    <property type="entry name" value="Ala_racemase_C"/>
    <property type="match status" value="1"/>
</dbReference>
<dbReference type="SUPFAM" id="SSF50621">
    <property type="entry name" value="Alanine racemase C-terminal domain-like"/>
    <property type="match status" value="1"/>
</dbReference>
<dbReference type="InterPro" id="IPR001608">
    <property type="entry name" value="Ala_racemase_N"/>
</dbReference>
<comment type="caution">
    <text evidence="8">The sequence shown here is derived from an EMBL/GenBank/DDBJ whole genome shotgun (WGS) entry which is preliminary data.</text>
</comment>
<dbReference type="GO" id="GO:0030632">
    <property type="term" value="P:D-alanine biosynthetic process"/>
    <property type="evidence" value="ECO:0007669"/>
    <property type="project" value="UniProtKB-UniRule"/>
</dbReference>
<dbReference type="EC" id="5.1.1.1" evidence="4"/>
<evidence type="ECO:0000313" key="8">
    <source>
        <dbReference type="EMBL" id="PIQ68103.1"/>
    </source>
</evidence>
<comment type="similarity">
    <text evidence="4">Belongs to the alanine racemase family.</text>
</comment>
<feature type="active site" description="Proton acceptor; specific for D-alanine" evidence="4">
    <location>
        <position position="45"/>
    </location>
</feature>
<dbReference type="FunFam" id="3.20.20.10:FF:000002">
    <property type="entry name" value="Alanine racemase"/>
    <property type="match status" value="1"/>
</dbReference>
<dbReference type="AlphaFoldDB" id="A0A2H0KBY2"/>
<dbReference type="SUPFAM" id="SSF51419">
    <property type="entry name" value="PLP-binding barrel"/>
    <property type="match status" value="1"/>
</dbReference>
<comment type="function">
    <text evidence="4">Catalyzes the interconversion of L-alanine and D-alanine. May also act on other amino acids.</text>
</comment>
<evidence type="ECO:0000256" key="5">
    <source>
        <dbReference type="PIRSR" id="PIRSR600821-50"/>
    </source>
</evidence>
<dbReference type="InterPro" id="IPR029066">
    <property type="entry name" value="PLP-binding_barrel"/>
</dbReference>
<protein>
    <recommendedName>
        <fullName evidence="4">Alanine racemase</fullName>
        <ecNumber evidence="4">5.1.1.1</ecNumber>
    </recommendedName>
</protein>
<dbReference type="HAMAP" id="MF_01201">
    <property type="entry name" value="Ala_racemase"/>
    <property type="match status" value="1"/>
</dbReference>
<comment type="cofactor">
    <cofactor evidence="1 4 5">
        <name>pyridoxal 5'-phosphate</name>
        <dbReference type="ChEBI" id="CHEBI:597326"/>
    </cofactor>
</comment>
<evidence type="ECO:0000313" key="9">
    <source>
        <dbReference type="Proteomes" id="UP000229342"/>
    </source>
</evidence>
<dbReference type="GO" id="GO:0030170">
    <property type="term" value="F:pyridoxal phosphate binding"/>
    <property type="evidence" value="ECO:0007669"/>
    <property type="project" value="UniProtKB-UniRule"/>
</dbReference>
<dbReference type="Pfam" id="PF00842">
    <property type="entry name" value="Ala_racemase_C"/>
    <property type="match status" value="1"/>
</dbReference>
<feature type="modified residue" description="N6-(pyridoxal phosphate)lysine" evidence="4 5">
    <location>
        <position position="45"/>
    </location>
</feature>
<dbReference type="Gene3D" id="2.40.37.10">
    <property type="entry name" value="Lyase, Ornithine Decarboxylase, Chain A, domain 1"/>
    <property type="match status" value="1"/>
</dbReference>
<dbReference type="PANTHER" id="PTHR30511:SF0">
    <property type="entry name" value="ALANINE RACEMASE, CATABOLIC-RELATED"/>
    <property type="match status" value="1"/>
</dbReference>
<reference evidence="8 9" key="1">
    <citation type="submission" date="2017-09" db="EMBL/GenBank/DDBJ databases">
        <title>Depth-based differentiation of microbial function through sediment-hosted aquifers and enrichment of novel symbionts in the deep terrestrial subsurface.</title>
        <authorList>
            <person name="Probst A.J."/>
            <person name="Ladd B."/>
            <person name="Jarett J.K."/>
            <person name="Geller-Mcgrath D.E."/>
            <person name="Sieber C.M."/>
            <person name="Emerson J.B."/>
            <person name="Anantharaman K."/>
            <person name="Thomas B.C."/>
            <person name="Malmstrom R."/>
            <person name="Stieglmeier M."/>
            <person name="Klingl A."/>
            <person name="Woyke T."/>
            <person name="Ryan C.M."/>
            <person name="Banfield J.F."/>
        </authorList>
    </citation>
    <scope>NUCLEOTIDE SEQUENCE [LARGE SCALE GENOMIC DNA]</scope>
    <source>
        <strain evidence="8">CG11_big_fil_rev_8_21_14_0_20_46_11</strain>
    </source>
</reference>
<organism evidence="8 9">
    <name type="scientific">Candidatus Taylorbacteria bacterium CG11_big_fil_rev_8_21_14_0_20_46_11</name>
    <dbReference type="NCBI Taxonomy" id="1975025"/>
    <lineage>
        <taxon>Bacteria</taxon>
        <taxon>Candidatus Tayloriibacteriota</taxon>
    </lineage>
</organism>
<dbReference type="Proteomes" id="UP000229342">
    <property type="component" value="Unassembled WGS sequence"/>
</dbReference>
<evidence type="ECO:0000256" key="2">
    <source>
        <dbReference type="ARBA" id="ARBA00022898"/>
    </source>
</evidence>
<dbReference type="CDD" id="cd00430">
    <property type="entry name" value="PLPDE_III_AR"/>
    <property type="match status" value="1"/>
</dbReference>
<dbReference type="GO" id="GO:0008784">
    <property type="term" value="F:alanine racemase activity"/>
    <property type="evidence" value="ECO:0007669"/>
    <property type="project" value="UniProtKB-UniRule"/>
</dbReference>
<evidence type="ECO:0000256" key="1">
    <source>
        <dbReference type="ARBA" id="ARBA00001933"/>
    </source>
</evidence>
<dbReference type="UniPathway" id="UPA00042">
    <property type="reaction ID" value="UER00497"/>
</dbReference>
<dbReference type="Pfam" id="PF01168">
    <property type="entry name" value="Ala_racemase_N"/>
    <property type="match status" value="1"/>
</dbReference>
<evidence type="ECO:0000256" key="6">
    <source>
        <dbReference type="PIRSR" id="PIRSR600821-52"/>
    </source>
</evidence>
<feature type="active site" description="Proton acceptor; specific for L-alanine" evidence="4">
    <location>
        <position position="277"/>
    </location>
</feature>
<dbReference type="InterPro" id="IPR011079">
    <property type="entry name" value="Ala_racemase_C"/>
</dbReference>
<feature type="binding site" evidence="4 6">
    <location>
        <position position="325"/>
    </location>
    <ligand>
        <name>substrate</name>
    </ligand>
</feature>
<gene>
    <name evidence="8" type="primary">alr</name>
    <name evidence="8" type="ORF">COV91_05915</name>
</gene>
<comment type="pathway">
    <text evidence="4">Amino-acid biosynthesis; D-alanine biosynthesis; D-alanine from L-alanine: step 1/1.</text>
</comment>
<comment type="catalytic activity">
    <reaction evidence="4">
        <text>L-alanine = D-alanine</text>
        <dbReference type="Rhea" id="RHEA:20249"/>
        <dbReference type="ChEBI" id="CHEBI:57416"/>
        <dbReference type="ChEBI" id="CHEBI:57972"/>
        <dbReference type="EC" id="5.1.1.1"/>
    </reaction>
</comment>
<feature type="binding site" evidence="4 6">
    <location>
        <position position="141"/>
    </location>
    <ligand>
        <name>substrate</name>
    </ligand>
</feature>
<dbReference type="Gene3D" id="3.20.20.10">
    <property type="entry name" value="Alanine racemase"/>
    <property type="match status" value="1"/>
</dbReference>
<feature type="domain" description="Alanine racemase C-terminal" evidence="7">
    <location>
        <begin position="256"/>
        <end position="384"/>
    </location>
</feature>
<evidence type="ECO:0000259" key="7">
    <source>
        <dbReference type="SMART" id="SM01005"/>
    </source>
</evidence>
<accession>A0A2H0KBY2</accession>
<dbReference type="NCBIfam" id="TIGR00492">
    <property type="entry name" value="alr"/>
    <property type="match status" value="1"/>
</dbReference>
<evidence type="ECO:0000256" key="4">
    <source>
        <dbReference type="HAMAP-Rule" id="MF_01201"/>
    </source>
</evidence>
<proteinExistence type="inferred from homology"/>
<evidence type="ECO:0000256" key="3">
    <source>
        <dbReference type="ARBA" id="ARBA00023235"/>
    </source>
</evidence>
<dbReference type="GO" id="GO:0005829">
    <property type="term" value="C:cytosol"/>
    <property type="evidence" value="ECO:0007669"/>
    <property type="project" value="TreeGrafter"/>
</dbReference>
<dbReference type="InterPro" id="IPR009006">
    <property type="entry name" value="Ala_racemase/Decarboxylase_C"/>
</dbReference>
<dbReference type="InterPro" id="IPR000821">
    <property type="entry name" value="Ala_racemase"/>
</dbReference>
<keyword evidence="2 4" id="KW-0663">Pyridoxal phosphate</keyword>
<dbReference type="PRINTS" id="PR00992">
    <property type="entry name" value="ALARACEMASE"/>
</dbReference>
<sequence>MSRIGKQERHGLRTWIEIDRKAIRHNFDVFKGLISEKTKLMAVVKSNAYGSDLIQFGTEMEKLGADFLGVDSITEARALRREGVVLPILVLGYTMPELFAEAAEDNISLAVSTFETLDAVYKAKLSKPLKIHIKVDTGMHRQGFLAGDLSRILAKLNAKRSTLNASVEGLFTHFASAKNPAFPKDTKNQISEFKIWIREFKKAGLTPIIHASATAGTMLFPEAHFDMVRIGIGLYGLWPAKEVREYLRGHISLMPVLTWKGIVTEVKSLPRGSRIGYDLTETLSIDSRVAVVPIGYWHGYPRALSSIGRVVVRGKECRVLGRVSMDMISIDVTAVKGVQVEDDVVIIGHESAKTASAEGISDILDASWYEVVTRINPLIKRIYT</sequence>
<dbReference type="EMBL" id="PCVG01000080">
    <property type="protein sequence ID" value="PIQ68103.1"/>
    <property type="molecule type" value="Genomic_DNA"/>
</dbReference>
<keyword evidence="3 4" id="KW-0413">Isomerase</keyword>